<dbReference type="EMBL" id="JAFDST010000002">
    <property type="protein sequence ID" value="MBP1081849.1"/>
    <property type="molecule type" value="Genomic_DNA"/>
</dbReference>
<keyword evidence="1" id="KW-0472">Membrane</keyword>
<evidence type="ECO:0000313" key="3">
    <source>
        <dbReference type="Proteomes" id="UP000674416"/>
    </source>
</evidence>
<sequence length="53" mass="6097">MKEKEPSYKEMAIGEKLIVIGGIGIIIIVSLAILSGVTFFWHHRSFSYFWCHL</sequence>
<reference evidence="2 3" key="1">
    <citation type="submission" date="2021-01" db="EMBL/GenBank/DDBJ databases">
        <title>Genomic Encyclopedia of Type Strains, Phase IV (KMG-IV): sequencing the most valuable type-strain genomes for metagenomic binning, comparative biology and taxonomic classification.</title>
        <authorList>
            <person name="Goeker M."/>
        </authorList>
    </citation>
    <scope>NUCLEOTIDE SEQUENCE [LARGE SCALE GENOMIC DNA]</scope>
    <source>
        <strain evidence="2 3">DSM 103394</strain>
    </source>
</reference>
<accession>A0ABS4CW85</accession>
<keyword evidence="1" id="KW-1133">Transmembrane helix</keyword>
<feature type="transmembrane region" description="Helical" evidence="1">
    <location>
        <begin position="17"/>
        <end position="41"/>
    </location>
</feature>
<comment type="caution">
    <text evidence="2">The sequence shown here is derived from an EMBL/GenBank/DDBJ whole genome shotgun (WGS) entry which is preliminary data.</text>
</comment>
<dbReference type="Proteomes" id="UP000674416">
    <property type="component" value="Unassembled WGS sequence"/>
</dbReference>
<name>A0ABS4CW85_9BACI</name>
<keyword evidence="3" id="KW-1185">Reference proteome</keyword>
<proteinExistence type="predicted"/>
<gene>
    <name evidence="2" type="ORF">JOC74_002342</name>
</gene>
<dbReference type="RefSeq" id="WP_158320311.1">
    <property type="nucleotide sequence ID" value="NZ_JAFDST010000002.1"/>
</dbReference>
<organism evidence="2 3">
    <name type="scientific">Bacillus capparidis</name>
    <dbReference type="NCBI Taxonomy" id="1840411"/>
    <lineage>
        <taxon>Bacteria</taxon>
        <taxon>Bacillati</taxon>
        <taxon>Bacillota</taxon>
        <taxon>Bacilli</taxon>
        <taxon>Bacillales</taxon>
        <taxon>Bacillaceae</taxon>
        <taxon>Bacillus</taxon>
    </lineage>
</organism>
<evidence type="ECO:0000313" key="2">
    <source>
        <dbReference type="EMBL" id="MBP1081849.1"/>
    </source>
</evidence>
<keyword evidence="1" id="KW-0812">Transmembrane</keyword>
<evidence type="ECO:0000256" key="1">
    <source>
        <dbReference type="SAM" id="Phobius"/>
    </source>
</evidence>
<protein>
    <submittedName>
        <fullName evidence="2">Uncharacterized protein</fullName>
    </submittedName>
</protein>